<dbReference type="OMA" id="GGCELIN"/>
<dbReference type="InterPro" id="IPR038765">
    <property type="entry name" value="Papain-like_cys_pep_sf"/>
</dbReference>
<accession>A0A2H3E3S6</accession>
<feature type="domain" description="Ubiquitin-like protease family profile" evidence="5">
    <location>
        <begin position="513"/>
        <end position="548"/>
    </location>
</feature>
<evidence type="ECO:0000259" key="5">
    <source>
        <dbReference type="Pfam" id="PF02902"/>
    </source>
</evidence>
<dbReference type="Gene3D" id="3.40.395.10">
    <property type="entry name" value="Adenoviral Proteinase, Chain A"/>
    <property type="match status" value="1"/>
</dbReference>
<dbReference type="STRING" id="47427.A0A2H3E3S6"/>
<dbReference type="EMBL" id="KZ293648">
    <property type="protein sequence ID" value="PBK98362.1"/>
    <property type="molecule type" value="Genomic_DNA"/>
</dbReference>
<evidence type="ECO:0000256" key="4">
    <source>
        <dbReference type="SAM" id="MobiDB-lite"/>
    </source>
</evidence>
<dbReference type="InterPro" id="IPR003653">
    <property type="entry name" value="Peptidase_C48_C"/>
</dbReference>
<comment type="similarity">
    <text evidence="1">Belongs to the peptidase C48 family.</text>
</comment>
<dbReference type="GO" id="GO:0006508">
    <property type="term" value="P:proteolysis"/>
    <property type="evidence" value="ECO:0007669"/>
    <property type="project" value="UniProtKB-KW"/>
</dbReference>
<evidence type="ECO:0000256" key="3">
    <source>
        <dbReference type="ARBA" id="ARBA00022801"/>
    </source>
</evidence>
<organism evidence="6 7">
    <name type="scientific">Armillaria gallica</name>
    <name type="common">Bulbous honey fungus</name>
    <name type="synonym">Armillaria bulbosa</name>
    <dbReference type="NCBI Taxonomy" id="47427"/>
    <lineage>
        <taxon>Eukaryota</taxon>
        <taxon>Fungi</taxon>
        <taxon>Dikarya</taxon>
        <taxon>Basidiomycota</taxon>
        <taxon>Agaricomycotina</taxon>
        <taxon>Agaricomycetes</taxon>
        <taxon>Agaricomycetidae</taxon>
        <taxon>Agaricales</taxon>
        <taxon>Marasmiineae</taxon>
        <taxon>Physalacriaceae</taxon>
        <taxon>Armillaria</taxon>
    </lineage>
</organism>
<evidence type="ECO:0000313" key="6">
    <source>
        <dbReference type="EMBL" id="PBK98362.1"/>
    </source>
</evidence>
<feature type="region of interest" description="Disordered" evidence="4">
    <location>
        <begin position="377"/>
        <end position="422"/>
    </location>
</feature>
<proteinExistence type="inferred from homology"/>
<feature type="compositionally biased region" description="Low complexity" evidence="4">
    <location>
        <begin position="49"/>
        <end position="59"/>
    </location>
</feature>
<evidence type="ECO:0000256" key="1">
    <source>
        <dbReference type="ARBA" id="ARBA00005234"/>
    </source>
</evidence>
<reference evidence="7" key="1">
    <citation type="journal article" date="2017" name="Nat. Ecol. Evol.">
        <title>Genome expansion and lineage-specific genetic innovations in the forest pathogenic fungi Armillaria.</title>
        <authorList>
            <person name="Sipos G."/>
            <person name="Prasanna A.N."/>
            <person name="Walter M.C."/>
            <person name="O'Connor E."/>
            <person name="Balint B."/>
            <person name="Krizsan K."/>
            <person name="Kiss B."/>
            <person name="Hess J."/>
            <person name="Varga T."/>
            <person name="Slot J."/>
            <person name="Riley R."/>
            <person name="Boka B."/>
            <person name="Rigling D."/>
            <person name="Barry K."/>
            <person name="Lee J."/>
            <person name="Mihaltcheva S."/>
            <person name="LaButti K."/>
            <person name="Lipzen A."/>
            <person name="Waldron R."/>
            <person name="Moloney N.M."/>
            <person name="Sperisen C."/>
            <person name="Kredics L."/>
            <person name="Vagvoelgyi C."/>
            <person name="Patrignani A."/>
            <person name="Fitzpatrick D."/>
            <person name="Nagy I."/>
            <person name="Doyle S."/>
            <person name="Anderson J.B."/>
            <person name="Grigoriev I.V."/>
            <person name="Gueldener U."/>
            <person name="Muensterkoetter M."/>
            <person name="Nagy L.G."/>
        </authorList>
    </citation>
    <scope>NUCLEOTIDE SEQUENCE [LARGE SCALE GENOMIC DNA]</scope>
    <source>
        <strain evidence="7">Ar21-2</strain>
    </source>
</reference>
<name>A0A2H3E3S6_ARMGA</name>
<keyword evidence="2" id="KW-0645">Protease</keyword>
<keyword evidence="3" id="KW-0378">Hydrolase</keyword>
<dbReference type="Pfam" id="PF02902">
    <property type="entry name" value="Peptidase_C48"/>
    <property type="match status" value="1"/>
</dbReference>
<protein>
    <recommendedName>
        <fullName evidence="5">Ubiquitin-like protease family profile domain-containing protein</fullName>
    </recommendedName>
</protein>
<dbReference type="Proteomes" id="UP000217790">
    <property type="component" value="Unassembled WGS sequence"/>
</dbReference>
<feature type="region of interest" description="Disordered" evidence="4">
    <location>
        <begin position="119"/>
        <end position="167"/>
    </location>
</feature>
<evidence type="ECO:0000256" key="2">
    <source>
        <dbReference type="ARBA" id="ARBA00022670"/>
    </source>
</evidence>
<evidence type="ECO:0000313" key="7">
    <source>
        <dbReference type="Proteomes" id="UP000217790"/>
    </source>
</evidence>
<keyword evidence="7" id="KW-1185">Reference proteome</keyword>
<feature type="region of interest" description="Disordered" evidence="4">
    <location>
        <begin position="43"/>
        <end position="104"/>
    </location>
</feature>
<sequence>MSHLGLEEPKAHFEELFIGPMLTSFADLPEEVPIIPYTDIPVEEEESDSSVSSSLTNLSDTEELKSPATDLRPMPMASPQRQGWVKGPEVSDSESLTSLRSCDVGSVVDEDGQVPLKKHSCPIEMSTDEDSSSHEGLDCSPPCSPVQHQFKKQKLEDSDDDDNNNDSSFLEAQERASQVMWQVNTDVKLSEHQSVLDEGLAATWSVNTRSAVSTQVCWPMEEELEGLSSGEIFDVKMAYLDKRLCDKEQTKDGALLMSEGAPGTTDLVEQLSHSEMDLVEGELGDVFLRFINGEAFSQGSTDEGVARGSEHPPPIRKCTLDMSGGGCELINETSHSLVALTGPSLVALTGASLAPDLLKRIITGDEKGVVMVSNDTEQPPEHQQVGDGTHPMPEAPAGVSNSASKDVIEVSDEDEEPKLESPEDLLQWRENMKKGLQSYLKDHQLLAAIHDEESSRRDLLQSWLDDGVVTVTFEVLCREYSSWGTVEPLALALVNAASKAFKNIMKAHTELGKSEFVLPIHQDNHWILFHLNLLSRRMVCYDSLGTPPLQRRAPSLVVILPSPKTVRCKARSEEDNLADLAIAFKKQRQSGMPNSLPPTPVTRLVMGTRETEHGLA</sequence>
<dbReference type="InParanoid" id="A0A2H3E3S6"/>
<dbReference type="OrthoDB" id="3053019at2759"/>
<dbReference type="SUPFAM" id="SSF54001">
    <property type="entry name" value="Cysteine proteinases"/>
    <property type="match status" value="1"/>
</dbReference>
<dbReference type="GO" id="GO:0019783">
    <property type="term" value="F:ubiquitin-like protein peptidase activity"/>
    <property type="evidence" value="ECO:0007669"/>
    <property type="project" value="UniProtKB-ARBA"/>
</dbReference>
<gene>
    <name evidence="6" type="ORF">ARMGADRAFT_1075216</name>
</gene>
<dbReference type="GO" id="GO:0008234">
    <property type="term" value="F:cysteine-type peptidase activity"/>
    <property type="evidence" value="ECO:0007669"/>
    <property type="project" value="InterPro"/>
</dbReference>
<dbReference type="AlphaFoldDB" id="A0A2H3E3S6"/>